<reference evidence="1" key="2">
    <citation type="submission" date="2021-09" db="EMBL/GenBank/DDBJ databases">
        <authorList>
            <person name="Jia N."/>
            <person name="Wang J."/>
            <person name="Shi W."/>
            <person name="Du L."/>
            <person name="Sun Y."/>
            <person name="Zhan W."/>
            <person name="Jiang J."/>
            <person name="Wang Q."/>
            <person name="Zhang B."/>
            <person name="Ji P."/>
            <person name="Sakyi L.B."/>
            <person name="Cui X."/>
            <person name="Yuan T."/>
            <person name="Jiang B."/>
            <person name="Yang W."/>
            <person name="Lam T.T.-Y."/>
            <person name="Chang Q."/>
            <person name="Ding S."/>
            <person name="Wang X."/>
            <person name="Zhu J."/>
            <person name="Ruan X."/>
            <person name="Zhao L."/>
            <person name="Wei J."/>
            <person name="Que T."/>
            <person name="Du C."/>
            <person name="Cheng J."/>
            <person name="Dai P."/>
            <person name="Han X."/>
            <person name="Huang E."/>
            <person name="Gao Y."/>
            <person name="Liu J."/>
            <person name="Shao H."/>
            <person name="Ye R."/>
            <person name="Li L."/>
            <person name="Wei W."/>
            <person name="Wang X."/>
            <person name="Wang C."/>
            <person name="Huo Q."/>
            <person name="Li W."/>
            <person name="Guo W."/>
            <person name="Chen H."/>
            <person name="Chen S."/>
            <person name="Zhou L."/>
            <person name="Zhou L."/>
            <person name="Ni X."/>
            <person name="Tian J."/>
            <person name="Zhou Y."/>
            <person name="Sheng Y."/>
            <person name="Liu T."/>
            <person name="Pan Y."/>
            <person name="Xia L."/>
            <person name="Li J."/>
            <person name="Zhao F."/>
            <person name="Cao W."/>
        </authorList>
    </citation>
    <scope>NUCLEOTIDE SEQUENCE</scope>
    <source>
        <strain evidence="1">Rsan-2018</strain>
        <tissue evidence="1">Larvae</tissue>
    </source>
</reference>
<sequence>MSDNEFRQMLLVSMVKQQAATYTNGLYVFSAMCSGKVLSDGFQLALGASNTALATAQRPLTDSSWHLERPTRPWRRPNDLLRYVCLNLRSSSVKHSWQRKNPEDENIMAYGIQKH</sequence>
<evidence type="ECO:0000313" key="2">
    <source>
        <dbReference type="Proteomes" id="UP000821837"/>
    </source>
</evidence>
<name>A0A9D4PBF0_RHISA</name>
<dbReference type="Proteomes" id="UP000821837">
    <property type="component" value="Unassembled WGS sequence"/>
</dbReference>
<gene>
    <name evidence="1" type="ORF">HPB52_001021</name>
</gene>
<comment type="caution">
    <text evidence="1">The sequence shown here is derived from an EMBL/GenBank/DDBJ whole genome shotgun (WGS) entry which is preliminary data.</text>
</comment>
<dbReference type="AlphaFoldDB" id="A0A9D4PBF0"/>
<evidence type="ECO:0000313" key="1">
    <source>
        <dbReference type="EMBL" id="KAH7934837.1"/>
    </source>
</evidence>
<reference evidence="1" key="1">
    <citation type="journal article" date="2020" name="Cell">
        <title>Large-Scale Comparative Analyses of Tick Genomes Elucidate Their Genetic Diversity and Vector Capacities.</title>
        <authorList>
            <consortium name="Tick Genome and Microbiome Consortium (TIGMIC)"/>
            <person name="Jia N."/>
            <person name="Wang J."/>
            <person name="Shi W."/>
            <person name="Du L."/>
            <person name="Sun Y."/>
            <person name="Zhan W."/>
            <person name="Jiang J.F."/>
            <person name="Wang Q."/>
            <person name="Zhang B."/>
            <person name="Ji P."/>
            <person name="Bell-Sakyi L."/>
            <person name="Cui X.M."/>
            <person name="Yuan T.T."/>
            <person name="Jiang B.G."/>
            <person name="Yang W.F."/>
            <person name="Lam T.T."/>
            <person name="Chang Q.C."/>
            <person name="Ding S.J."/>
            <person name="Wang X.J."/>
            <person name="Zhu J.G."/>
            <person name="Ruan X.D."/>
            <person name="Zhao L."/>
            <person name="Wei J.T."/>
            <person name="Ye R.Z."/>
            <person name="Que T.C."/>
            <person name="Du C.H."/>
            <person name="Zhou Y.H."/>
            <person name="Cheng J.X."/>
            <person name="Dai P.F."/>
            <person name="Guo W.B."/>
            <person name="Han X.H."/>
            <person name="Huang E.J."/>
            <person name="Li L.F."/>
            <person name="Wei W."/>
            <person name="Gao Y.C."/>
            <person name="Liu J.Z."/>
            <person name="Shao H.Z."/>
            <person name="Wang X."/>
            <person name="Wang C.C."/>
            <person name="Yang T.C."/>
            <person name="Huo Q.B."/>
            <person name="Li W."/>
            <person name="Chen H.Y."/>
            <person name="Chen S.E."/>
            <person name="Zhou L.G."/>
            <person name="Ni X.B."/>
            <person name="Tian J.H."/>
            <person name="Sheng Y."/>
            <person name="Liu T."/>
            <person name="Pan Y.S."/>
            <person name="Xia L.Y."/>
            <person name="Li J."/>
            <person name="Zhao F."/>
            <person name="Cao W.C."/>
        </authorList>
    </citation>
    <scope>NUCLEOTIDE SEQUENCE</scope>
    <source>
        <strain evidence="1">Rsan-2018</strain>
    </source>
</reference>
<protein>
    <submittedName>
        <fullName evidence="1">Uncharacterized protein</fullName>
    </submittedName>
</protein>
<proteinExistence type="predicted"/>
<organism evidence="1 2">
    <name type="scientific">Rhipicephalus sanguineus</name>
    <name type="common">Brown dog tick</name>
    <name type="synonym">Ixodes sanguineus</name>
    <dbReference type="NCBI Taxonomy" id="34632"/>
    <lineage>
        <taxon>Eukaryota</taxon>
        <taxon>Metazoa</taxon>
        <taxon>Ecdysozoa</taxon>
        <taxon>Arthropoda</taxon>
        <taxon>Chelicerata</taxon>
        <taxon>Arachnida</taxon>
        <taxon>Acari</taxon>
        <taxon>Parasitiformes</taxon>
        <taxon>Ixodida</taxon>
        <taxon>Ixodoidea</taxon>
        <taxon>Ixodidae</taxon>
        <taxon>Rhipicephalinae</taxon>
        <taxon>Rhipicephalus</taxon>
        <taxon>Rhipicephalus</taxon>
    </lineage>
</organism>
<accession>A0A9D4PBF0</accession>
<dbReference type="EMBL" id="JABSTV010001255">
    <property type="protein sequence ID" value="KAH7934837.1"/>
    <property type="molecule type" value="Genomic_DNA"/>
</dbReference>
<keyword evidence="2" id="KW-1185">Reference proteome</keyword>